<accession>A0A5B7J997</accession>
<feature type="region of interest" description="Disordered" evidence="1">
    <location>
        <begin position="1"/>
        <end position="28"/>
    </location>
</feature>
<gene>
    <name evidence="2" type="ORF">E2C01_086434</name>
</gene>
<proteinExistence type="predicted"/>
<sequence>MEEKKQANGERKVEKKNIKEEKRKRRLPCPNSTLMVQLTLERPPLPLIAPAPRHPAPATIINHPLVPATLRPAPRQPPYV</sequence>
<evidence type="ECO:0000256" key="1">
    <source>
        <dbReference type="SAM" id="MobiDB-lite"/>
    </source>
</evidence>
<organism evidence="2 3">
    <name type="scientific">Portunus trituberculatus</name>
    <name type="common">Swimming crab</name>
    <name type="synonym">Neptunus trituberculatus</name>
    <dbReference type="NCBI Taxonomy" id="210409"/>
    <lineage>
        <taxon>Eukaryota</taxon>
        <taxon>Metazoa</taxon>
        <taxon>Ecdysozoa</taxon>
        <taxon>Arthropoda</taxon>
        <taxon>Crustacea</taxon>
        <taxon>Multicrustacea</taxon>
        <taxon>Malacostraca</taxon>
        <taxon>Eumalacostraca</taxon>
        <taxon>Eucarida</taxon>
        <taxon>Decapoda</taxon>
        <taxon>Pleocyemata</taxon>
        <taxon>Brachyura</taxon>
        <taxon>Eubrachyura</taxon>
        <taxon>Portunoidea</taxon>
        <taxon>Portunidae</taxon>
        <taxon>Portuninae</taxon>
        <taxon>Portunus</taxon>
    </lineage>
</organism>
<comment type="caution">
    <text evidence="2">The sequence shown here is derived from an EMBL/GenBank/DDBJ whole genome shotgun (WGS) entry which is preliminary data.</text>
</comment>
<feature type="compositionally biased region" description="Basic and acidic residues" evidence="1">
    <location>
        <begin position="1"/>
        <end position="21"/>
    </location>
</feature>
<protein>
    <submittedName>
        <fullName evidence="2">Uncharacterized protein</fullName>
    </submittedName>
</protein>
<evidence type="ECO:0000313" key="2">
    <source>
        <dbReference type="EMBL" id="MPC91399.1"/>
    </source>
</evidence>
<evidence type="ECO:0000313" key="3">
    <source>
        <dbReference type="Proteomes" id="UP000324222"/>
    </source>
</evidence>
<dbReference type="Proteomes" id="UP000324222">
    <property type="component" value="Unassembled WGS sequence"/>
</dbReference>
<reference evidence="2 3" key="1">
    <citation type="submission" date="2019-05" db="EMBL/GenBank/DDBJ databases">
        <title>Another draft genome of Portunus trituberculatus and its Hox gene families provides insights of decapod evolution.</title>
        <authorList>
            <person name="Jeong J.-H."/>
            <person name="Song I."/>
            <person name="Kim S."/>
            <person name="Choi T."/>
            <person name="Kim D."/>
            <person name="Ryu S."/>
            <person name="Kim W."/>
        </authorList>
    </citation>
    <scope>NUCLEOTIDE SEQUENCE [LARGE SCALE GENOMIC DNA]</scope>
    <source>
        <tissue evidence="2">Muscle</tissue>
    </source>
</reference>
<dbReference type="AlphaFoldDB" id="A0A5B7J997"/>
<keyword evidence="3" id="KW-1185">Reference proteome</keyword>
<name>A0A5B7J997_PORTR</name>
<dbReference type="EMBL" id="VSRR010087627">
    <property type="protein sequence ID" value="MPC91399.1"/>
    <property type="molecule type" value="Genomic_DNA"/>
</dbReference>